<dbReference type="PANTHER" id="PTHR43740:SF2">
    <property type="entry name" value="LEUCINE--TRNA LIGASE, MITOCHONDRIAL"/>
    <property type="match status" value="1"/>
</dbReference>
<keyword evidence="7" id="KW-0030">Aminoacyl-tRNA synthetase</keyword>
<dbReference type="InterPro" id="IPR002302">
    <property type="entry name" value="Leu-tRNA-ligase"/>
</dbReference>
<feature type="region of interest" description="Disordered" evidence="8">
    <location>
        <begin position="43"/>
        <end position="66"/>
    </location>
</feature>
<comment type="similarity">
    <text evidence="1">Belongs to the class-I aminoacyl-tRNA synthetase family.</text>
</comment>
<evidence type="ECO:0000256" key="7">
    <source>
        <dbReference type="ARBA" id="ARBA00023146"/>
    </source>
</evidence>
<accession>A0ABN9MCI3</accession>
<reference evidence="10" key="1">
    <citation type="submission" date="2023-07" db="EMBL/GenBank/DDBJ databases">
        <authorList>
            <person name="Stuckert A."/>
        </authorList>
    </citation>
    <scope>NUCLEOTIDE SEQUENCE</scope>
</reference>
<dbReference type="EC" id="6.1.1.4" evidence="2"/>
<dbReference type="InterPro" id="IPR002492">
    <property type="entry name" value="Transposase_Tc1-like"/>
</dbReference>
<keyword evidence="6" id="KW-0648">Protein biosynthesis</keyword>
<keyword evidence="11" id="KW-1185">Reference proteome</keyword>
<evidence type="ECO:0000256" key="8">
    <source>
        <dbReference type="SAM" id="MobiDB-lite"/>
    </source>
</evidence>
<evidence type="ECO:0000256" key="5">
    <source>
        <dbReference type="ARBA" id="ARBA00022840"/>
    </source>
</evidence>
<dbReference type="Pfam" id="PF01498">
    <property type="entry name" value="HTH_Tnp_Tc3_2"/>
    <property type="match status" value="1"/>
</dbReference>
<keyword evidence="4" id="KW-0547">Nucleotide-binding</keyword>
<name>A0ABN9MCI3_9NEOB</name>
<evidence type="ECO:0000256" key="1">
    <source>
        <dbReference type="ARBA" id="ARBA00005594"/>
    </source>
</evidence>
<evidence type="ECO:0000256" key="4">
    <source>
        <dbReference type="ARBA" id="ARBA00022741"/>
    </source>
</evidence>
<organism evidence="10 11">
    <name type="scientific">Ranitomeya imitator</name>
    <name type="common">mimic poison frog</name>
    <dbReference type="NCBI Taxonomy" id="111125"/>
    <lineage>
        <taxon>Eukaryota</taxon>
        <taxon>Metazoa</taxon>
        <taxon>Chordata</taxon>
        <taxon>Craniata</taxon>
        <taxon>Vertebrata</taxon>
        <taxon>Euteleostomi</taxon>
        <taxon>Amphibia</taxon>
        <taxon>Batrachia</taxon>
        <taxon>Anura</taxon>
        <taxon>Neobatrachia</taxon>
        <taxon>Hyloidea</taxon>
        <taxon>Dendrobatidae</taxon>
        <taxon>Dendrobatinae</taxon>
        <taxon>Ranitomeya</taxon>
    </lineage>
</organism>
<feature type="domain" description="Transposase Tc1-like" evidence="9">
    <location>
        <begin position="2"/>
        <end position="47"/>
    </location>
</feature>
<comment type="caution">
    <text evidence="10">The sequence shown here is derived from an EMBL/GenBank/DDBJ whole genome shotgun (WGS) entry which is preliminary data.</text>
</comment>
<evidence type="ECO:0000256" key="6">
    <source>
        <dbReference type="ARBA" id="ARBA00022917"/>
    </source>
</evidence>
<evidence type="ECO:0000256" key="2">
    <source>
        <dbReference type="ARBA" id="ARBA00013164"/>
    </source>
</evidence>
<evidence type="ECO:0000313" key="11">
    <source>
        <dbReference type="Proteomes" id="UP001176940"/>
    </source>
</evidence>
<keyword evidence="3" id="KW-0436">Ligase</keyword>
<protein>
    <recommendedName>
        <fullName evidence="2">leucine--tRNA ligase</fullName>
        <ecNumber evidence="2">6.1.1.4</ecNumber>
    </recommendedName>
</protein>
<evidence type="ECO:0000313" key="10">
    <source>
        <dbReference type="EMBL" id="CAJ0964475.1"/>
    </source>
</evidence>
<dbReference type="EMBL" id="CAUEEQ010060961">
    <property type="protein sequence ID" value="CAJ0964475.1"/>
    <property type="molecule type" value="Genomic_DNA"/>
</dbReference>
<proteinExistence type="inferred from homology"/>
<evidence type="ECO:0000259" key="9">
    <source>
        <dbReference type="Pfam" id="PF01498"/>
    </source>
</evidence>
<sequence>MVRSVKDNPQTTSRELQHQLAADGVTVHRSTIQRTLHKEKLYGESDAKEAVSASTPQTESAEVDDAETGEKISAFAFNPEAIYGASHIAILPSHRLLHGDSKVKGALQEAFVAGNDCLTRVSAVNLFTKQELPLLISAKHEFEGYLDCKIGIPSTNLDDAMLADILRIPYAEVTEVLKDGTERITNSAKVCTANESFTLELEIPYSE</sequence>
<gene>
    <name evidence="10" type="ORF">RIMI_LOCUS19251301</name>
</gene>
<dbReference type="PANTHER" id="PTHR43740">
    <property type="entry name" value="LEUCYL-TRNA SYNTHETASE"/>
    <property type="match status" value="1"/>
</dbReference>
<dbReference type="Proteomes" id="UP001176940">
    <property type="component" value="Unassembled WGS sequence"/>
</dbReference>
<evidence type="ECO:0000256" key="3">
    <source>
        <dbReference type="ARBA" id="ARBA00022598"/>
    </source>
</evidence>
<keyword evidence="5" id="KW-0067">ATP-binding</keyword>